<feature type="transmembrane region" description="Helical" evidence="12">
    <location>
        <begin position="133"/>
        <end position="155"/>
    </location>
</feature>
<feature type="transmembrane region" description="Helical" evidence="12">
    <location>
        <begin position="176"/>
        <end position="196"/>
    </location>
</feature>
<comment type="similarity">
    <text evidence="11">Belongs to the G-protein coupled receptor 1 family.</text>
</comment>
<evidence type="ECO:0000256" key="5">
    <source>
        <dbReference type="ARBA" id="ARBA00023040"/>
    </source>
</evidence>
<dbReference type="PROSITE" id="PS50262">
    <property type="entry name" value="G_PROTEIN_RECEP_F1_2"/>
    <property type="match status" value="1"/>
</dbReference>
<evidence type="ECO:0000256" key="12">
    <source>
        <dbReference type="SAM" id="Phobius"/>
    </source>
</evidence>
<dbReference type="Pfam" id="PF00001">
    <property type="entry name" value="7tm_1"/>
    <property type="match status" value="1"/>
</dbReference>
<evidence type="ECO:0000259" key="13">
    <source>
        <dbReference type="PROSITE" id="PS50262"/>
    </source>
</evidence>
<evidence type="ECO:0000256" key="2">
    <source>
        <dbReference type="ARBA" id="ARBA00022475"/>
    </source>
</evidence>
<dbReference type="InterPro" id="IPR000276">
    <property type="entry name" value="GPCR_Rhodpsn"/>
</dbReference>
<evidence type="ECO:0000256" key="7">
    <source>
        <dbReference type="ARBA" id="ARBA00023157"/>
    </source>
</evidence>
<dbReference type="SUPFAM" id="SSF81321">
    <property type="entry name" value="Family A G protein-coupled receptor-like"/>
    <property type="match status" value="1"/>
</dbReference>
<feature type="domain" description="G-protein coupled receptors family 1 profile" evidence="13">
    <location>
        <begin position="75"/>
        <end position="298"/>
    </location>
</feature>
<evidence type="ECO:0000256" key="6">
    <source>
        <dbReference type="ARBA" id="ARBA00023136"/>
    </source>
</evidence>
<evidence type="ECO:0000313" key="15">
    <source>
        <dbReference type="RefSeq" id="XP_014661823.1"/>
    </source>
</evidence>
<evidence type="ECO:0000313" key="14">
    <source>
        <dbReference type="Proteomes" id="UP000695022"/>
    </source>
</evidence>
<evidence type="ECO:0000256" key="10">
    <source>
        <dbReference type="ARBA" id="ARBA00023224"/>
    </source>
</evidence>
<dbReference type="PANTHER" id="PTHR24243:SF208">
    <property type="entry name" value="PYROKININ-1 RECEPTOR"/>
    <property type="match status" value="1"/>
</dbReference>
<accession>A0ABM1DPF2</accession>
<evidence type="ECO:0000256" key="1">
    <source>
        <dbReference type="ARBA" id="ARBA00004651"/>
    </source>
</evidence>
<proteinExistence type="inferred from homology"/>
<evidence type="ECO:0000256" key="4">
    <source>
        <dbReference type="ARBA" id="ARBA00022989"/>
    </source>
</evidence>
<keyword evidence="14" id="KW-1185">Reference proteome</keyword>
<evidence type="ECO:0000256" key="8">
    <source>
        <dbReference type="ARBA" id="ARBA00023170"/>
    </source>
</evidence>
<dbReference type="PROSITE" id="PS00237">
    <property type="entry name" value="G_PROTEIN_RECEP_F1_1"/>
    <property type="match status" value="1"/>
</dbReference>
<dbReference type="PRINTS" id="PR00237">
    <property type="entry name" value="GPCRRHODOPSN"/>
</dbReference>
<dbReference type="PRINTS" id="PR01565">
    <property type="entry name" value="NEUROMEDINUR"/>
</dbReference>
<name>A0ABM1DPF2_PRICU</name>
<dbReference type="InterPro" id="IPR017452">
    <property type="entry name" value="GPCR_Rhodpsn_7TM"/>
</dbReference>
<keyword evidence="3 11" id="KW-0812">Transmembrane</keyword>
<dbReference type="RefSeq" id="XP_014661823.1">
    <property type="nucleotide sequence ID" value="XM_014806337.1"/>
</dbReference>
<dbReference type="InterPro" id="IPR005390">
    <property type="entry name" value="NeuromedU_rcpt"/>
</dbReference>
<keyword evidence="10 11" id="KW-0807">Transducer</keyword>
<keyword evidence="9" id="KW-0325">Glycoprotein</keyword>
<dbReference type="Proteomes" id="UP000695022">
    <property type="component" value="Unplaced"/>
</dbReference>
<evidence type="ECO:0000256" key="3">
    <source>
        <dbReference type="ARBA" id="ARBA00022692"/>
    </source>
</evidence>
<keyword evidence="2" id="KW-1003">Cell membrane</keyword>
<evidence type="ECO:0000256" key="11">
    <source>
        <dbReference type="RuleBase" id="RU000688"/>
    </source>
</evidence>
<feature type="transmembrane region" description="Helical" evidence="12">
    <location>
        <begin position="95"/>
        <end position="113"/>
    </location>
</feature>
<organism evidence="14 15">
    <name type="scientific">Priapulus caudatus</name>
    <name type="common">Priapulid worm</name>
    <dbReference type="NCBI Taxonomy" id="37621"/>
    <lineage>
        <taxon>Eukaryota</taxon>
        <taxon>Metazoa</taxon>
        <taxon>Ecdysozoa</taxon>
        <taxon>Scalidophora</taxon>
        <taxon>Priapulida</taxon>
        <taxon>Priapulimorpha</taxon>
        <taxon>Priapulimorphida</taxon>
        <taxon>Priapulidae</taxon>
        <taxon>Priapulus</taxon>
    </lineage>
</organism>
<keyword evidence="5 11" id="KW-0297">G-protein coupled receptor</keyword>
<dbReference type="PANTHER" id="PTHR24243">
    <property type="entry name" value="G-PROTEIN COUPLED RECEPTOR"/>
    <property type="match status" value="1"/>
</dbReference>
<keyword evidence="4 12" id="KW-1133">Transmembrane helix</keyword>
<feature type="transmembrane region" description="Helical" evidence="12">
    <location>
        <begin position="231"/>
        <end position="251"/>
    </location>
</feature>
<comment type="subcellular location">
    <subcellularLocation>
        <location evidence="1">Cell membrane</location>
        <topology evidence="1">Multi-pass membrane protein</topology>
    </subcellularLocation>
</comment>
<dbReference type="Gene3D" id="1.20.1070.10">
    <property type="entry name" value="Rhodopsin 7-helix transmembrane proteins"/>
    <property type="match status" value="1"/>
</dbReference>
<dbReference type="GeneID" id="106804930"/>
<keyword evidence="7" id="KW-1015">Disulfide bond</keyword>
<keyword evidence="6 12" id="KW-0472">Membrane</keyword>
<sequence>MEGLALVEHAAADVTNDDVSWSPAAPVAPTSGESANVTSIYDHLADKLGPQRDPLTAILPISTLYVIIFITGVLGNVSTCVVIARNRYMHTATNFYLFSLAVSDLLLLVLGLPQELVQYWHQYPYPFSNAFCVMRGMAAETALNSSIMTITAFTVERYFAICHPIRNHKMSKLSRVIKIIVGIWIIGALMSLPIILNFGVIYVRHPETGDVIAESAQCNVFPDISPRIFEVSTFLFFFAPMCIITVLYLLIGYELRKMHLSRVPSDSSTNSGEVTARLQVCARRAVLKMLSKYIDSYI</sequence>
<reference evidence="15" key="1">
    <citation type="submission" date="2025-08" db="UniProtKB">
        <authorList>
            <consortium name="RefSeq"/>
        </authorList>
    </citation>
    <scope>IDENTIFICATION</scope>
</reference>
<evidence type="ECO:0000256" key="9">
    <source>
        <dbReference type="ARBA" id="ARBA00023180"/>
    </source>
</evidence>
<feature type="transmembrane region" description="Helical" evidence="12">
    <location>
        <begin position="57"/>
        <end position="83"/>
    </location>
</feature>
<protein>
    <submittedName>
        <fullName evidence="15">Neuropeptides capa receptor-like</fullName>
    </submittedName>
</protein>
<gene>
    <name evidence="15" type="primary">LOC106804930</name>
</gene>
<keyword evidence="8 11" id="KW-0675">Receptor</keyword>